<comment type="caution">
    <text evidence="14">The sequence shown here is derived from an EMBL/GenBank/DDBJ whole genome shotgun (WGS) entry which is preliminary data.</text>
</comment>
<dbReference type="InterPro" id="IPR017921">
    <property type="entry name" value="Znf_CTCHY"/>
</dbReference>
<keyword evidence="4 14" id="KW-0808">Transferase</keyword>
<keyword evidence="15" id="KW-1185">Reference proteome</keyword>
<feature type="domain" description="CTCHY-type" evidence="12">
    <location>
        <begin position="354"/>
        <end position="425"/>
    </location>
</feature>
<evidence type="ECO:0000256" key="1">
    <source>
        <dbReference type="ARBA" id="ARBA00004496"/>
    </source>
</evidence>
<feature type="region of interest" description="Disordered" evidence="10">
    <location>
        <begin position="442"/>
        <end position="473"/>
    </location>
</feature>
<evidence type="ECO:0000256" key="5">
    <source>
        <dbReference type="ARBA" id="ARBA00022691"/>
    </source>
</evidence>
<evidence type="ECO:0000256" key="4">
    <source>
        <dbReference type="ARBA" id="ARBA00022679"/>
    </source>
</evidence>
<evidence type="ECO:0000256" key="10">
    <source>
        <dbReference type="SAM" id="MobiDB-lite"/>
    </source>
</evidence>
<dbReference type="PROSITE" id="PS50158">
    <property type="entry name" value="ZF_CCHC"/>
    <property type="match status" value="1"/>
</dbReference>
<keyword evidence="3 14" id="KW-0489">Methyltransferase</keyword>
<keyword evidence="7 9" id="KW-0863">Zinc-finger</keyword>
<keyword evidence="8" id="KW-0862">Zinc</keyword>
<keyword evidence="2" id="KW-0963">Cytoplasm</keyword>
<evidence type="ECO:0000256" key="3">
    <source>
        <dbReference type="ARBA" id="ARBA00022603"/>
    </source>
</evidence>
<dbReference type="PROSITE" id="PS50216">
    <property type="entry name" value="DHHC"/>
    <property type="match status" value="1"/>
</dbReference>
<dbReference type="EMBL" id="CAHIKZ030000080">
    <property type="protein sequence ID" value="CAE1149642.1"/>
    <property type="molecule type" value="Genomic_DNA"/>
</dbReference>
<sequence>MAANVNNVDVIFDVDPSKVPSCPHGPTLLFARYGEKGKNTKRFYACSACRDRKECNFYQLEDEKVSAVRLEARKVINKQFQPRFTHTKFMQRLKIFRECSVIDRIMCQTCALLLMPTERKHHNSSSHTLVRSVTDELLDQPTKLFCSQSKDKVFAQYLFTKSTISFMMDTFKKQNITHVLCIGVPSIHETIQTQSELKLCSLLMDLDYRYMQVYPPDKFCYYNMFNHYFFDNSTSEKTFKEFITANDSSKKLAVVVDPPFGCLVDVMAHSLQKIINIWQELSKNANGTILPIFMFLPYFMEKKVLEALPSFFMLDYKVAYMNHSVFNAAKSKTGSPVRIFTNVKPHLVSLPTKDGYWFCKVCHRFSAPENKHCNKCKKCSSKDGHTYIHCDLCKKCVKPSKVHCGVCQHCELPDHRCGFEKTESACHICGELGHKRKQCPQNKSNFENKKRLSSIGDENKPRKKKKKTKNTSI</sequence>
<dbReference type="GO" id="GO:0008270">
    <property type="term" value="F:zinc ion binding"/>
    <property type="evidence" value="ECO:0007669"/>
    <property type="project" value="UniProtKB-KW"/>
</dbReference>
<gene>
    <name evidence="14" type="ORF">SPHA_2755</name>
</gene>
<evidence type="ECO:0000256" key="8">
    <source>
        <dbReference type="ARBA" id="ARBA00022833"/>
    </source>
</evidence>
<comment type="subcellular location">
    <subcellularLocation>
        <location evidence="1">Cytoplasm</location>
    </subcellularLocation>
</comment>
<organism evidence="14 15">
    <name type="scientific">Acanthosepion pharaonis</name>
    <name type="common">Pharaoh cuttlefish</name>
    <name type="synonym">Sepia pharaonis</name>
    <dbReference type="NCBI Taxonomy" id="158019"/>
    <lineage>
        <taxon>Eukaryota</taxon>
        <taxon>Metazoa</taxon>
        <taxon>Spiralia</taxon>
        <taxon>Lophotrochozoa</taxon>
        <taxon>Mollusca</taxon>
        <taxon>Cephalopoda</taxon>
        <taxon>Coleoidea</taxon>
        <taxon>Decapodiformes</taxon>
        <taxon>Sepiida</taxon>
        <taxon>Sepiina</taxon>
        <taxon>Sepiidae</taxon>
        <taxon>Acanthosepion</taxon>
    </lineage>
</organism>
<name>A0A812APN4_ACAPH</name>
<dbReference type="SMART" id="SM00343">
    <property type="entry name" value="ZnF_C2HC"/>
    <property type="match status" value="1"/>
</dbReference>
<evidence type="ECO:0000256" key="9">
    <source>
        <dbReference type="PROSITE-ProRule" id="PRU00047"/>
    </source>
</evidence>
<dbReference type="PANTHER" id="PTHR13493">
    <property type="entry name" value="ZINC FINGER CCHC DOMAIN-CONTAINING"/>
    <property type="match status" value="1"/>
</dbReference>
<evidence type="ECO:0000259" key="13">
    <source>
        <dbReference type="PROSITE" id="PS51999"/>
    </source>
</evidence>
<feature type="domain" description="GRF-type" evidence="13">
    <location>
        <begin position="22"/>
        <end position="64"/>
    </location>
</feature>
<evidence type="ECO:0000313" key="14">
    <source>
        <dbReference type="EMBL" id="CAE1149642.1"/>
    </source>
</evidence>
<dbReference type="PROSITE" id="PS51999">
    <property type="entry name" value="ZF_GRF"/>
    <property type="match status" value="1"/>
</dbReference>
<evidence type="ECO:0000256" key="6">
    <source>
        <dbReference type="ARBA" id="ARBA00022723"/>
    </source>
</evidence>
<dbReference type="PROSITE" id="PS51270">
    <property type="entry name" value="ZF_CTCHY"/>
    <property type="match status" value="1"/>
</dbReference>
<dbReference type="GO" id="GO:0008988">
    <property type="term" value="F:rRNA (adenine-N6-)-methyltransferase activity"/>
    <property type="evidence" value="ECO:0007669"/>
    <property type="project" value="InterPro"/>
</dbReference>
<protein>
    <submittedName>
        <fullName evidence="14">rRNA N6-adenosine-methyltransferase ZCCHC4</fullName>
    </submittedName>
</protein>
<evidence type="ECO:0000313" key="15">
    <source>
        <dbReference type="Proteomes" id="UP000597762"/>
    </source>
</evidence>
<dbReference type="GO" id="GO:0005737">
    <property type="term" value="C:cytoplasm"/>
    <property type="evidence" value="ECO:0007669"/>
    <property type="project" value="UniProtKB-SubCell"/>
</dbReference>
<dbReference type="GO" id="GO:0005730">
    <property type="term" value="C:nucleolus"/>
    <property type="evidence" value="ECO:0007669"/>
    <property type="project" value="TreeGrafter"/>
</dbReference>
<dbReference type="InterPro" id="IPR041370">
    <property type="entry name" value="Mlase_EEF1AKMT1/ZCCHC4"/>
</dbReference>
<dbReference type="OrthoDB" id="431817at2759"/>
<reference evidence="14" key="1">
    <citation type="submission" date="2021-01" db="EMBL/GenBank/DDBJ databases">
        <authorList>
            <person name="Li R."/>
            <person name="Bekaert M."/>
        </authorList>
    </citation>
    <scope>NUCLEOTIDE SEQUENCE</scope>
    <source>
        <strain evidence="14">Farmed</strain>
    </source>
</reference>
<dbReference type="Proteomes" id="UP000597762">
    <property type="component" value="Unassembled WGS sequence"/>
</dbReference>
<feature type="domain" description="CCHC-type" evidence="11">
    <location>
        <begin position="426"/>
        <end position="441"/>
    </location>
</feature>
<dbReference type="InterPro" id="IPR010666">
    <property type="entry name" value="Znf_GRF"/>
</dbReference>
<evidence type="ECO:0000256" key="2">
    <source>
        <dbReference type="ARBA" id="ARBA00022490"/>
    </source>
</evidence>
<dbReference type="InterPro" id="IPR001878">
    <property type="entry name" value="Znf_CCHC"/>
</dbReference>
<dbReference type="AlphaFoldDB" id="A0A812APN4"/>
<keyword evidence="5" id="KW-0949">S-adenosyl-L-methionine</keyword>
<dbReference type="InterPro" id="IPR039846">
    <property type="entry name" value="ZCCHC4"/>
</dbReference>
<proteinExistence type="predicted"/>
<evidence type="ECO:0000259" key="11">
    <source>
        <dbReference type="PROSITE" id="PS50158"/>
    </source>
</evidence>
<keyword evidence="6" id="KW-0479">Metal-binding</keyword>
<feature type="compositionally biased region" description="Basic residues" evidence="10">
    <location>
        <begin position="461"/>
        <end position="473"/>
    </location>
</feature>
<evidence type="ECO:0000256" key="7">
    <source>
        <dbReference type="ARBA" id="ARBA00022771"/>
    </source>
</evidence>
<accession>A0A812APN4</accession>
<evidence type="ECO:0000259" key="12">
    <source>
        <dbReference type="PROSITE" id="PS51270"/>
    </source>
</evidence>
<dbReference type="Pfam" id="PF10237">
    <property type="entry name" value="N6-adenineMlase"/>
    <property type="match status" value="1"/>
</dbReference>
<dbReference type="PANTHER" id="PTHR13493:SF3">
    <property type="entry name" value="RRNA N6-ADENOSINE-METHYLTRANSFERASE ZCCHC4"/>
    <property type="match status" value="1"/>
</dbReference>
<dbReference type="GO" id="GO:0003676">
    <property type="term" value="F:nucleic acid binding"/>
    <property type="evidence" value="ECO:0007669"/>
    <property type="project" value="InterPro"/>
</dbReference>